<dbReference type="InterPro" id="IPR001848">
    <property type="entry name" value="Ribosomal_uS10"/>
</dbReference>
<geneLocation type="mitochondrion" evidence="5"/>
<keyword evidence="3" id="KW-0687">Ribonucleoprotein</keyword>
<dbReference type="GO" id="GO:0005840">
    <property type="term" value="C:ribosome"/>
    <property type="evidence" value="ECO:0007669"/>
    <property type="project" value="UniProtKB-KW"/>
</dbReference>
<dbReference type="HAMAP" id="MF_00508">
    <property type="entry name" value="Ribosomal_uS10"/>
    <property type="match status" value="1"/>
</dbReference>
<dbReference type="GO" id="GO:0003735">
    <property type="term" value="F:structural constituent of ribosome"/>
    <property type="evidence" value="ECO:0007669"/>
    <property type="project" value="InterPro"/>
</dbReference>
<accession>A0A411IKQ7</accession>
<evidence type="ECO:0000256" key="1">
    <source>
        <dbReference type="ARBA" id="ARBA00007102"/>
    </source>
</evidence>
<evidence type="ECO:0000259" key="4">
    <source>
        <dbReference type="SMART" id="SM01403"/>
    </source>
</evidence>
<dbReference type="GO" id="GO:0006412">
    <property type="term" value="P:translation"/>
    <property type="evidence" value="ECO:0007669"/>
    <property type="project" value="InterPro"/>
</dbReference>
<evidence type="ECO:0000313" key="5">
    <source>
        <dbReference type="EMBL" id="QBB88976.1"/>
    </source>
</evidence>
<dbReference type="Pfam" id="PF00338">
    <property type="entry name" value="Ribosomal_S10"/>
    <property type="match status" value="1"/>
</dbReference>
<dbReference type="InterPro" id="IPR027486">
    <property type="entry name" value="Ribosomal_uS10_dom"/>
</dbReference>
<dbReference type="SMART" id="SM01403">
    <property type="entry name" value="Ribosomal_S10"/>
    <property type="match status" value="1"/>
</dbReference>
<name>A0A411IKQ7_9CHLO</name>
<comment type="similarity">
    <text evidence="1">Belongs to the universal ribosomal protein uS10 family.</text>
</comment>
<evidence type="ECO:0000256" key="3">
    <source>
        <dbReference type="ARBA" id="ARBA00023274"/>
    </source>
</evidence>
<dbReference type="GO" id="GO:1990904">
    <property type="term" value="C:ribonucleoprotein complex"/>
    <property type="evidence" value="ECO:0007669"/>
    <property type="project" value="UniProtKB-KW"/>
</dbReference>
<gene>
    <name evidence="5" type="primary">rps10</name>
</gene>
<dbReference type="EMBL" id="MH718999">
    <property type="protein sequence ID" value="QBB88976.1"/>
    <property type="molecule type" value="Genomic_DNA"/>
</dbReference>
<organism evidence="5">
    <name type="scientific">Micractinium sp. LBA 32</name>
    <dbReference type="NCBI Taxonomy" id="1759591"/>
    <lineage>
        <taxon>Eukaryota</taxon>
        <taxon>Viridiplantae</taxon>
        <taxon>Chlorophyta</taxon>
        <taxon>core chlorophytes</taxon>
        <taxon>Trebouxiophyceae</taxon>
        <taxon>Chlorellales</taxon>
        <taxon>Chlorellaceae</taxon>
        <taxon>Chlorella clade</taxon>
        <taxon>Micractinium</taxon>
    </lineage>
</organism>
<evidence type="ECO:0000256" key="2">
    <source>
        <dbReference type="ARBA" id="ARBA00022980"/>
    </source>
</evidence>
<dbReference type="AlphaFoldDB" id="A0A411IKQ7"/>
<dbReference type="Gene3D" id="3.30.70.600">
    <property type="entry name" value="Ribosomal protein S10 domain"/>
    <property type="match status" value="1"/>
</dbReference>
<keyword evidence="2 5" id="KW-0689">Ribosomal protein</keyword>
<protein>
    <submittedName>
        <fullName evidence="5">30S ribosomal protein S10</fullName>
    </submittedName>
</protein>
<feature type="domain" description="Small ribosomal subunit protein uS10" evidence="4">
    <location>
        <begin position="5"/>
        <end position="102"/>
    </location>
</feature>
<keyword evidence="5" id="KW-0496">Mitochondrion</keyword>
<dbReference type="SUPFAM" id="SSF54999">
    <property type="entry name" value="Ribosomal protein S10"/>
    <property type="match status" value="1"/>
</dbReference>
<dbReference type="InterPro" id="IPR036838">
    <property type="entry name" value="Ribosomal_uS10_dom_sf"/>
</dbReference>
<proteinExistence type="inferred from homology"/>
<dbReference type="PRINTS" id="PR00971">
    <property type="entry name" value="RIBOSOMALS10"/>
</dbReference>
<sequence>MYTLTLKLRSFDLTCLKQTENSLFSILLFLGVSQIQQKMNPKKCKKITVLRSPHIDKKSREQYQIRSHKRTFTATIRRLHIVLLFVKMLKECEFIGTELEISMKYSTF</sequence>
<reference evidence="5" key="1">
    <citation type="submission" date="2018-08" db="EMBL/GenBank/DDBJ databases">
        <title>Complete mitochondrial genome of the green algae Micractinium sp. LBA 32.</title>
        <authorList>
            <person name="Hadi S.I.I.A."/>
            <person name="Steindorff A.S."/>
            <person name="Formighieri E.F."/>
            <person name="Brasil B.S.A.F."/>
            <person name="Oliveira G.C."/>
        </authorList>
    </citation>
    <scope>NUCLEOTIDE SEQUENCE</scope>
    <source>
        <strain evidence="5">LBA 32</strain>
    </source>
</reference>